<proteinExistence type="predicted"/>
<keyword evidence="2" id="KW-1185">Reference proteome</keyword>
<name>A0ACD1AG74_9FIRM</name>
<evidence type="ECO:0000313" key="1">
    <source>
        <dbReference type="EMBL" id="QOX65455.1"/>
    </source>
</evidence>
<organism evidence="1 2">
    <name type="scientific">Anoxybacterium hadale</name>
    <dbReference type="NCBI Taxonomy" id="3408580"/>
    <lineage>
        <taxon>Bacteria</taxon>
        <taxon>Bacillati</taxon>
        <taxon>Bacillota</taxon>
        <taxon>Clostridia</taxon>
        <taxon>Peptostreptococcales</taxon>
        <taxon>Anaerovoracaceae</taxon>
        <taxon>Anoxybacterium</taxon>
    </lineage>
</organism>
<accession>A0ACD1AG74</accession>
<gene>
    <name evidence="1" type="ORF">FRZ06_19875</name>
</gene>
<dbReference type="Proteomes" id="UP000594014">
    <property type="component" value="Chromosome"/>
</dbReference>
<dbReference type="EMBL" id="CP042469">
    <property type="protein sequence ID" value="QOX65455.1"/>
    <property type="molecule type" value="Genomic_DNA"/>
</dbReference>
<reference evidence="1" key="1">
    <citation type="submission" date="2019-08" db="EMBL/GenBank/DDBJ databases">
        <title>Genome sequence of Clostridiales bacterium MT110.</title>
        <authorList>
            <person name="Cao J."/>
        </authorList>
    </citation>
    <scope>NUCLEOTIDE SEQUENCE</scope>
    <source>
        <strain evidence="1">MT110</strain>
    </source>
</reference>
<sequence>MKKILAILLVLVLALGMFTACGGGADKETPADGGTKTIGFASCNLNDTFQTYVVDAATAKAQELGYKLDVQDAQEDVVKQQDQVNTMIQQGYDAIMVVPVDTAAMGPITDAVTAAGIPLVYVNRNPFGTDNPPEGVYYVGSQEIVAGQLQGQFLVDKMGTKGGVGILMGILSNEGAVKRTEGNEEVLAQYPDVKILAKESGEWQYDKGMSITENWLTAYGNDLNAILANNDGMAIGALQALEAAGRDDVIVVGVDAIPDAVNLVAEGKLDATVLQDAEGQGAGGVDVAVKAATDAAPEAVTWIDFVLVTPDNVADFQ</sequence>
<protein>
    <submittedName>
        <fullName evidence="1">Sugar ABC transporter substrate-binding protein</fullName>
    </submittedName>
</protein>
<evidence type="ECO:0000313" key="2">
    <source>
        <dbReference type="Proteomes" id="UP000594014"/>
    </source>
</evidence>